<sequence>MSEKTGTSDAILYERRNAVALITINRPSTLNALDMATLAALDEAVARAASDEAVRVVVFTGAGERAFVAGGDIADLDSRQGLPHYLELGERLHAVFRRIETLDKPTIAAVNGWALGGGTELLLCIDIRIAAASAKFGLPEINLGLFPGAGGSQRLIRQIPLCKAKELMFTGARIDATEAEKLGLINRVVPDAEALPQALALAETIAAKSPLVLKLLKRTMSDGLDMPLPSSLRHEQAMIGLVLDTQDAHEGCKAFLQKRPAQFKGA</sequence>
<comment type="caution">
    <text evidence="3">The sequence shown here is derived from an EMBL/GenBank/DDBJ whole genome shotgun (WGS) entry which is preliminary data.</text>
</comment>
<reference evidence="3 4" key="1">
    <citation type="submission" date="2015-07" db="EMBL/GenBank/DDBJ databases">
        <title>Whole genome sequencing of Bosea vaviloviae isolated from cave pool.</title>
        <authorList>
            <person name="Tan N.E.H."/>
            <person name="Lee Y.P."/>
            <person name="Gan H.M."/>
            <person name="Barton H."/>
            <person name="Savka M.A."/>
        </authorList>
    </citation>
    <scope>NUCLEOTIDE SEQUENCE [LARGE SCALE GENOMIC DNA]</scope>
    <source>
        <strain evidence="3 4">SD260</strain>
    </source>
</reference>
<dbReference type="GO" id="GO:0006635">
    <property type="term" value="P:fatty acid beta-oxidation"/>
    <property type="evidence" value="ECO:0007669"/>
    <property type="project" value="TreeGrafter"/>
</dbReference>
<dbReference type="InterPro" id="IPR029045">
    <property type="entry name" value="ClpP/crotonase-like_dom_sf"/>
</dbReference>
<dbReference type="EMBL" id="LGSZ01000085">
    <property type="protein sequence ID" value="KPH74441.1"/>
    <property type="molecule type" value="Genomic_DNA"/>
</dbReference>
<gene>
    <name evidence="3" type="ORF">AE618_25705</name>
</gene>
<evidence type="ECO:0000313" key="3">
    <source>
        <dbReference type="EMBL" id="KPH74441.1"/>
    </source>
</evidence>
<evidence type="ECO:0000256" key="2">
    <source>
        <dbReference type="ARBA" id="ARBA00023239"/>
    </source>
</evidence>
<dbReference type="FunFam" id="3.90.226.10:FF:000009">
    <property type="entry name" value="Carnitinyl-CoA dehydratase"/>
    <property type="match status" value="1"/>
</dbReference>
<dbReference type="InterPro" id="IPR001753">
    <property type="entry name" value="Enoyl-CoA_hydra/iso"/>
</dbReference>
<dbReference type="Gene3D" id="1.10.12.10">
    <property type="entry name" value="Lyase 2-enoyl-coa Hydratase, Chain A, domain 2"/>
    <property type="match status" value="1"/>
</dbReference>
<organism evidence="3 4">
    <name type="scientific">Bosea vaviloviae</name>
    <dbReference type="NCBI Taxonomy" id="1526658"/>
    <lineage>
        <taxon>Bacteria</taxon>
        <taxon>Pseudomonadati</taxon>
        <taxon>Pseudomonadota</taxon>
        <taxon>Alphaproteobacteria</taxon>
        <taxon>Hyphomicrobiales</taxon>
        <taxon>Boseaceae</taxon>
        <taxon>Bosea</taxon>
    </lineage>
</organism>
<name>A0A0N1N0B3_9HYPH</name>
<dbReference type="CDD" id="cd06558">
    <property type="entry name" value="crotonase-like"/>
    <property type="match status" value="1"/>
</dbReference>
<dbReference type="PANTHER" id="PTHR11941:SF54">
    <property type="entry name" value="ENOYL-COA HYDRATASE, MITOCHONDRIAL"/>
    <property type="match status" value="1"/>
</dbReference>
<dbReference type="InterPro" id="IPR014748">
    <property type="entry name" value="Enoyl-CoA_hydra_C"/>
</dbReference>
<evidence type="ECO:0000256" key="1">
    <source>
        <dbReference type="ARBA" id="ARBA00005254"/>
    </source>
</evidence>
<evidence type="ECO:0000313" key="4">
    <source>
        <dbReference type="Proteomes" id="UP000037822"/>
    </source>
</evidence>
<accession>A0A0N1N0B3</accession>
<dbReference type="GO" id="GO:0016829">
    <property type="term" value="F:lyase activity"/>
    <property type="evidence" value="ECO:0007669"/>
    <property type="project" value="UniProtKB-KW"/>
</dbReference>
<dbReference type="Gene3D" id="3.90.226.10">
    <property type="entry name" value="2-enoyl-CoA Hydratase, Chain A, domain 1"/>
    <property type="match status" value="1"/>
</dbReference>
<dbReference type="PATRIC" id="fig|1526658.3.peg.3517"/>
<protein>
    <submittedName>
        <fullName evidence="3">Enoyl-CoA hydratase</fullName>
    </submittedName>
</protein>
<dbReference type="RefSeq" id="WP_054211900.1">
    <property type="nucleotide sequence ID" value="NZ_LGSZ01000085.1"/>
</dbReference>
<dbReference type="SUPFAM" id="SSF52096">
    <property type="entry name" value="ClpP/crotonase"/>
    <property type="match status" value="1"/>
</dbReference>
<dbReference type="PANTHER" id="PTHR11941">
    <property type="entry name" value="ENOYL-COA HYDRATASE-RELATED"/>
    <property type="match status" value="1"/>
</dbReference>
<dbReference type="Pfam" id="PF00378">
    <property type="entry name" value="ECH_1"/>
    <property type="match status" value="1"/>
</dbReference>
<proteinExistence type="inferred from homology"/>
<dbReference type="Proteomes" id="UP000037822">
    <property type="component" value="Unassembled WGS sequence"/>
</dbReference>
<comment type="similarity">
    <text evidence="1">Belongs to the enoyl-CoA hydratase/isomerase family.</text>
</comment>
<keyword evidence="2" id="KW-0456">Lyase</keyword>
<keyword evidence="4" id="KW-1185">Reference proteome</keyword>
<dbReference type="AlphaFoldDB" id="A0A0N1N0B3"/>
<dbReference type="OrthoDB" id="9807606at2"/>